<dbReference type="OrthoDB" id="5410752at2759"/>
<feature type="region of interest" description="Disordered" evidence="1">
    <location>
        <begin position="42"/>
        <end position="263"/>
    </location>
</feature>
<sequence length="745" mass="87840">MAGRRYADDVSIYDDRRESYSRNGRRYYDDRFVEEEVDFRRPTPVRERERETIVREEIRERPGSTPAFLQEGYGRTTAGPVVLRKREQEDYEFVARPRRRSPSPQPERKVEKEEIIIRRDESEHRPPPPRVREREREVDHEEIIIRRDEREPERRLPPPQRDRDREEIIIRRDEREREVRPPPPREVNSSREEIVIRRDERERELRPPPPREVNSSREEIVIRRDEREREVRPPPPREVNSSREEIVIRRDESDRRSRYDDYDDVVSRRGDFDRRSVRGDVDRQEIIIRRDEQNLDAPRRYDDYALTRPKSHERARSRVRRSSSASNDEIIIRQQEREGRSGTRNQQEIIIRKTSRSRSPATSVTSARTAPAPLPPTEPPVINAPTIHQEVITHHRHIDHGFEVAIPTRPRVISRPPSPPSPPLAPPPPPVRARSEERIEISRTQTRNGRTENEDIVIDRRDGPASPKSVAPYTPPPVRDPYYDPPPARRDVYRGYERDVHEEAEYYNARAMDRAYIGEAYQGATRDWEIVDVPPGTRRVRMDGAGGASQEITWQRYNGVRRSKFMPDGVDERYDSAVARPLPAPAPVLPAPLPAPIPVHPPAPLPAANGEIGRRYGKERNPKDGLWTEVTKDLVVKEAIQEMGYEYEETDDFYYIIAYLRYEDIARLVGLSDDIRKERRKRIKEIEWENRVLPPAVEEPLPRPLAIEPPPPRHRQEWDREEERFIEREVVYRGGRPPPPPGWRR</sequence>
<feature type="compositionally biased region" description="Basic and acidic residues" evidence="1">
    <location>
        <begin position="42"/>
        <end position="62"/>
    </location>
</feature>
<name>A0A178ZAV8_9EURO</name>
<feature type="domain" description="DUF8035" evidence="2">
    <location>
        <begin position="626"/>
        <end position="678"/>
    </location>
</feature>
<feature type="region of interest" description="Disordered" evidence="1">
    <location>
        <begin position="410"/>
        <end position="486"/>
    </location>
</feature>
<dbReference type="PANTHER" id="PTHR45691:SF6">
    <property type="entry name" value="PROTEIN DIAPHANOUS"/>
    <property type="match status" value="1"/>
</dbReference>
<feature type="compositionally biased region" description="Basic and acidic residues" evidence="1">
    <location>
        <begin position="214"/>
        <end position="232"/>
    </location>
</feature>
<feature type="region of interest" description="Disordered" evidence="1">
    <location>
        <begin position="700"/>
        <end position="719"/>
    </location>
</feature>
<dbReference type="GO" id="GO:0005884">
    <property type="term" value="C:actin filament"/>
    <property type="evidence" value="ECO:0007669"/>
    <property type="project" value="TreeGrafter"/>
</dbReference>
<dbReference type="AlphaFoldDB" id="A0A178ZAV8"/>
<dbReference type="InterPro" id="IPR051412">
    <property type="entry name" value="Formin_Homology_Diaphanous_sf"/>
</dbReference>
<evidence type="ECO:0000256" key="1">
    <source>
        <dbReference type="SAM" id="MobiDB-lite"/>
    </source>
</evidence>
<reference evidence="3 4" key="1">
    <citation type="submission" date="2016-04" db="EMBL/GenBank/DDBJ databases">
        <title>Draft genome of Fonsecaea erecta CBS 125763.</title>
        <authorList>
            <person name="Weiss V.A."/>
            <person name="Vicente V.A."/>
            <person name="Raittz R.T."/>
            <person name="Moreno L.F."/>
            <person name="De Souza E.M."/>
            <person name="Pedrosa F.O."/>
            <person name="Steffens M.B."/>
            <person name="Faoro H."/>
            <person name="Tadra-Sfeir M.Z."/>
            <person name="Najafzadeh M.J."/>
            <person name="Felipe M.S."/>
            <person name="Teixeira M."/>
            <person name="Sun J."/>
            <person name="Xi L."/>
            <person name="Gomes R."/>
            <person name="De Azevedo C.M."/>
            <person name="Salgado C.G."/>
            <person name="Da Silva M.B."/>
            <person name="Nascimento M.F."/>
            <person name="Queiroz-Telles F."/>
            <person name="Attili D.S."/>
            <person name="Gorbushina A."/>
        </authorList>
    </citation>
    <scope>NUCLEOTIDE SEQUENCE [LARGE SCALE GENOMIC DNA]</scope>
    <source>
        <strain evidence="3 4">CBS 125763</strain>
    </source>
</reference>
<feature type="compositionally biased region" description="Pro residues" evidence="1">
    <location>
        <begin position="473"/>
        <end position="486"/>
    </location>
</feature>
<feature type="compositionally biased region" description="Basic and acidic residues" evidence="1">
    <location>
        <begin position="289"/>
        <end position="316"/>
    </location>
</feature>
<feature type="compositionally biased region" description="Pro residues" evidence="1">
    <location>
        <begin position="416"/>
        <end position="431"/>
    </location>
</feature>
<feature type="compositionally biased region" description="Basic and acidic residues" evidence="1">
    <location>
        <begin position="106"/>
        <end position="180"/>
    </location>
</feature>
<evidence type="ECO:0000259" key="2">
    <source>
        <dbReference type="Pfam" id="PF26118"/>
    </source>
</evidence>
<dbReference type="GeneID" id="30013188"/>
<evidence type="ECO:0000313" key="3">
    <source>
        <dbReference type="EMBL" id="OAP56908.1"/>
    </source>
</evidence>
<dbReference type="InterPro" id="IPR058348">
    <property type="entry name" value="DUF8035"/>
</dbReference>
<accession>A0A178ZAV8</accession>
<dbReference type="PANTHER" id="PTHR45691">
    <property type="entry name" value="PROTEIN DIAPHANOUS"/>
    <property type="match status" value="1"/>
</dbReference>
<feature type="compositionally biased region" description="Basic and acidic residues" evidence="1">
    <location>
        <begin position="449"/>
        <end position="463"/>
    </location>
</feature>
<dbReference type="STRING" id="1367422.A0A178ZAV8"/>
<protein>
    <recommendedName>
        <fullName evidence="2">DUF8035 domain-containing protein</fullName>
    </recommendedName>
</protein>
<feature type="compositionally biased region" description="Basic and acidic residues" evidence="1">
    <location>
        <begin position="188"/>
        <end position="206"/>
    </location>
</feature>
<dbReference type="RefSeq" id="XP_018690275.1">
    <property type="nucleotide sequence ID" value="XM_018840528.1"/>
</dbReference>
<gene>
    <name evidence="3" type="ORF">AYL99_09020</name>
</gene>
<proteinExistence type="predicted"/>
<comment type="caution">
    <text evidence="3">The sequence shown here is derived from an EMBL/GenBank/DDBJ whole genome shotgun (WGS) entry which is preliminary data.</text>
</comment>
<dbReference type="Pfam" id="PF26118">
    <property type="entry name" value="DUF8035"/>
    <property type="match status" value="1"/>
</dbReference>
<organism evidence="3 4">
    <name type="scientific">Fonsecaea erecta</name>
    <dbReference type="NCBI Taxonomy" id="1367422"/>
    <lineage>
        <taxon>Eukaryota</taxon>
        <taxon>Fungi</taxon>
        <taxon>Dikarya</taxon>
        <taxon>Ascomycota</taxon>
        <taxon>Pezizomycotina</taxon>
        <taxon>Eurotiomycetes</taxon>
        <taxon>Chaetothyriomycetidae</taxon>
        <taxon>Chaetothyriales</taxon>
        <taxon>Herpotrichiellaceae</taxon>
        <taxon>Fonsecaea</taxon>
    </lineage>
</organism>
<evidence type="ECO:0000313" key="4">
    <source>
        <dbReference type="Proteomes" id="UP000078343"/>
    </source>
</evidence>
<dbReference type="GO" id="GO:0030041">
    <property type="term" value="P:actin filament polymerization"/>
    <property type="evidence" value="ECO:0007669"/>
    <property type="project" value="TreeGrafter"/>
</dbReference>
<dbReference type="Proteomes" id="UP000078343">
    <property type="component" value="Unassembled WGS sequence"/>
</dbReference>
<feature type="region of interest" description="Disordered" evidence="1">
    <location>
        <begin position="289"/>
        <end position="382"/>
    </location>
</feature>
<feature type="compositionally biased region" description="Basic and acidic residues" evidence="1">
    <location>
        <begin position="330"/>
        <end position="341"/>
    </location>
</feature>
<keyword evidence="4" id="KW-1185">Reference proteome</keyword>
<dbReference type="EMBL" id="LVYI01000008">
    <property type="protein sequence ID" value="OAP56908.1"/>
    <property type="molecule type" value="Genomic_DNA"/>
</dbReference>
<feature type="compositionally biased region" description="Basic and acidic residues" evidence="1">
    <location>
        <begin position="240"/>
        <end position="263"/>
    </location>
</feature>